<feature type="region of interest" description="Disordered" evidence="8">
    <location>
        <begin position="315"/>
        <end position="349"/>
    </location>
</feature>
<evidence type="ECO:0000256" key="2">
    <source>
        <dbReference type="ARBA" id="ARBA00006403"/>
    </source>
</evidence>
<reference evidence="10 11" key="1">
    <citation type="submission" date="2023-03" db="EMBL/GenBank/DDBJ databases">
        <title>Genome sequence of Lichtheimia ornata CBS 291.66.</title>
        <authorList>
            <person name="Mohabir J.T."/>
            <person name="Shea T.P."/>
            <person name="Kurbessoian T."/>
            <person name="Berby B."/>
            <person name="Fontaine J."/>
            <person name="Livny J."/>
            <person name="Gnirke A."/>
            <person name="Stajich J.E."/>
            <person name="Cuomo C.A."/>
        </authorList>
    </citation>
    <scope>NUCLEOTIDE SEQUENCE [LARGE SCALE GENOMIC DNA]</scope>
    <source>
        <strain evidence="10">CBS 291.66</strain>
    </source>
</reference>
<gene>
    <name evidence="10" type="ORF">O0I10_011090</name>
</gene>
<sequence>MIDGRNSTEKKYKQADDDGGESGGDGGDSNIDGYNAPYRGDGDASTPRSNTEQDQASNNSPTRTQAAFINKLYRMLEDSTIRHLICWSENGDQFSVTNPTVFSRTVLPQYFKHNNWQSFVRQLNMYGFHKVNDMIYSNLSSDNQNWEFRHPSFRRGAVEELKNIKRKSVKSRHQLQAGQASSSTFPSGGAESDDYLFGSVYRHLVDVEDRVRVASHAYELLVGETNALRSVIAGQQEVINDIADMIMALASDEPGQQTRVETIRQQLTNMPSMLSDYPQTRAQHQQQHYIHQQQQQGMASEASASLPRLSNITNPLAIHPLSTPPAATRKPIPSHHPHLQQQQQQQQRLPSIGSVGANMVLEEDLTAAATMLRPPVAMQQSSLMHPTTTTTAAGVMSYVDSRMQEATCVSRPGSSKSNTPAADTFSGKKPHAENKNHTYDKSREDQNNDGSPNSVRLGLGRQSWLLNPIPPPPPSDDHKQKGVKRQRTPES</sequence>
<dbReference type="PRINTS" id="PR00056">
    <property type="entry name" value="HSFDOMAIN"/>
</dbReference>
<dbReference type="InterPro" id="IPR000232">
    <property type="entry name" value="HSF_DNA-bd"/>
</dbReference>
<feature type="region of interest" description="Disordered" evidence="8">
    <location>
        <begin position="1"/>
        <end position="63"/>
    </location>
</feature>
<comment type="similarity">
    <text evidence="2 7">Belongs to the HSF family.</text>
</comment>
<evidence type="ECO:0000259" key="9">
    <source>
        <dbReference type="SMART" id="SM00415"/>
    </source>
</evidence>
<dbReference type="AlphaFoldDB" id="A0AAD7XX26"/>
<evidence type="ECO:0000256" key="8">
    <source>
        <dbReference type="SAM" id="MobiDB-lite"/>
    </source>
</evidence>
<dbReference type="GO" id="GO:0043565">
    <property type="term" value="F:sequence-specific DNA binding"/>
    <property type="evidence" value="ECO:0007669"/>
    <property type="project" value="InterPro"/>
</dbReference>
<feature type="compositionally biased region" description="Basic and acidic residues" evidence="8">
    <location>
        <begin position="1"/>
        <end position="16"/>
    </location>
</feature>
<dbReference type="Gene3D" id="1.10.10.10">
    <property type="entry name" value="Winged helix-like DNA-binding domain superfamily/Winged helix DNA-binding domain"/>
    <property type="match status" value="1"/>
</dbReference>
<feature type="region of interest" description="Disordered" evidence="8">
    <location>
        <begin position="406"/>
        <end position="491"/>
    </location>
</feature>
<dbReference type="GO" id="GO:0005634">
    <property type="term" value="C:nucleus"/>
    <property type="evidence" value="ECO:0007669"/>
    <property type="project" value="UniProtKB-SubCell"/>
</dbReference>
<keyword evidence="6" id="KW-0539">Nucleus</keyword>
<dbReference type="Proteomes" id="UP001234581">
    <property type="component" value="Unassembled WGS sequence"/>
</dbReference>
<evidence type="ECO:0000256" key="6">
    <source>
        <dbReference type="ARBA" id="ARBA00023242"/>
    </source>
</evidence>
<feature type="compositionally biased region" description="Polar residues" evidence="8">
    <location>
        <begin position="412"/>
        <end position="421"/>
    </location>
</feature>
<dbReference type="PANTHER" id="PTHR10015:SF427">
    <property type="entry name" value="HEAT SHOCK FACTOR PROTEIN"/>
    <property type="match status" value="1"/>
</dbReference>
<evidence type="ECO:0000256" key="3">
    <source>
        <dbReference type="ARBA" id="ARBA00023015"/>
    </source>
</evidence>
<feature type="compositionally biased region" description="Basic and acidic residues" evidence="8">
    <location>
        <begin position="430"/>
        <end position="446"/>
    </location>
</feature>
<feature type="compositionally biased region" description="Polar residues" evidence="8">
    <location>
        <begin position="46"/>
        <end position="63"/>
    </location>
</feature>
<dbReference type="EMBL" id="JARTCD010000082">
    <property type="protein sequence ID" value="KAJ8653242.1"/>
    <property type="molecule type" value="Genomic_DNA"/>
</dbReference>
<proteinExistence type="inferred from homology"/>
<feature type="compositionally biased region" description="Basic residues" evidence="8">
    <location>
        <begin position="481"/>
        <end position="491"/>
    </location>
</feature>
<dbReference type="PANTHER" id="PTHR10015">
    <property type="entry name" value="HEAT SHOCK TRANSCRIPTION FACTOR"/>
    <property type="match status" value="1"/>
</dbReference>
<dbReference type="SUPFAM" id="SSF46785">
    <property type="entry name" value="Winged helix' DNA-binding domain"/>
    <property type="match status" value="1"/>
</dbReference>
<accession>A0AAD7XX26</accession>
<comment type="caution">
    <text evidence="10">The sequence shown here is derived from an EMBL/GenBank/DDBJ whole genome shotgun (WGS) entry which is preliminary data.</text>
</comment>
<dbReference type="InterPro" id="IPR036390">
    <property type="entry name" value="WH_DNA-bd_sf"/>
</dbReference>
<dbReference type="GeneID" id="83218492"/>
<evidence type="ECO:0000256" key="7">
    <source>
        <dbReference type="RuleBase" id="RU004020"/>
    </source>
</evidence>
<dbReference type="FunFam" id="1.10.10.10:FF:000027">
    <property type="entry name" value="Heat shock transcription factor 1"/>
    <property type="match status" value="1"/>
</dbReference>
<dbReference type="InterPro" id="IPR036388">
    <property type="entry name" value="WH-like_DNA-bd_sf"/>
</dbReference>
<evidence type="ECO:0000256" key="1">
    <source>
        <dbReference type="ARBA" id="ARBA00004123"/>
    </source>
</evidence>
<evidence type="ECO:0000256" key="5">
    <source>
        <dbReference type="ARBA" id="ARBA00023163"/>
    </source>
</evidence>
<keyword evidence="11" id="KW-1185">Reference proteome</keyword>
<organism evidence="10 11">
    <name type="scientific">Lichtheimia ornata</name>
    <dbReference type="NCBI Taxonomy" id="688661"/>
    <lineage>
        <taxon>Eukaryota</taxon>
        <taxon>Fungi</taxon>
        <taxon>Fungi incertae sedis</taxon>
        <taxon>Mucoromycota</taxon>
        <taxon>Mucoromycotina</taxon>
        <taxon>Mucoromycetes</taxon>
        <taxon>Mucorales</taxon>
        <taxon>Lichtheimiaceae</taxon>
        <taxon>Lichtheimia</taxon>
    </lineage>
</organism>
<feature type="domain" description="HSF-type DNA-binding" evidence="9">
    <location>
        <begin position="64"/>
        <end position="167"/>
    </location>
</feature>
<evidence type="ECO:0000256" key="4">
    <source>
        <dbReference type="ARBA" id="ARBA00023125"/>
    </source>
</evidence>
<keyword evidence="5" id="KW-0804">Transcription</keyword>
<keyword evidence="4" id="KW-0238">DNA-binding</keyword>
<evidence type="ECO:0000313" key="10">
    <source>
        <dbReference type="EMBL" id="KAJ8653242.1"/>
    </source>
</evidence>
<name>A0AAD7XX26_9FUNG</name>
<dbReference type="GO" id="GO:0003700">
    <property type="term" value="F:DNA-binding transcription factor activity"/>
    <property type="evidence" value="ECO:0007669"/>
    <property type="project" value="InterPro"/>
</dbReference>
<dbReference type="RefSeq" id="XP_058338156.1">
    <property type="nucleotide sequence ID" value="XM_058491061.1"/>
</dbReference>
<dbReference type="Pfam" id="PF00447">
    <property type="entry name" value="HSF_DNA-bind"/>
    <property type="match status" value="1"/>
</dbReference>
<protein>
    <recommendedName>
        <fullName evidence="9">HSF-type DNA-binding domain-containing protein</fullName>
    </recommendedName>
</protein>
<dbReference type="SMART" id="SM00415">
    <property type="entry name" value="HSF"/>
    <property type="match status" value="1"/>
</dbReference>
<keyword evidence="3" id="KW-0805">Transcription regulation</keyword>
<evidence type="ECO:0000313" key="11">
    <source>
        <dbReference type="Proteomes" id="UP001234581"/>
    </source>
</evidence>
<comment type="subcellular location">
    <subcellularLocation>
        <location evidence="1">Nucleus</location>
    </subcellularLocation>
</comment>